<dbReference type="GO" id="GO:0016787">
    <property type="term" value="F:hydrolase activity"/>
    <property type="evidence" value="ECO:0007669"/>
    <property type="project" value="UniProtKB-KW"/>
</dbReference>
<proteinExistence type="predicted"/>
<name>A0ABW0V8J6_9ACTN</name>
<dbReference type="Proteomes" id="UP001596066">
    <property type="component" value="Unassembled WGS sequence"/>
</dbReference>
<dbReference type="InterPro" id="IPR050789">
    <property type="entry name" value="Diverse_Enzym_Activities"/>
</dbReference>
<evidence type="ECO:0000313" key="3">
    <source>
        <dbReference type="Proteomes" id="UP001596066"/>
    </source>
</evidence>
<dbReference type="PANTHER" id="PTHR43283:SF15">
    <property type="entry name" value="CONSERVED PROTEIN"/>
    <property type="match status" value="1"/>
</dbReference>
<keyword evidence="2" id="KW-0378">Hydrolase</keyword>
<dbReference type="InterPro" id="IPR012338">
    <property type="entry name" value="Beta-lactam/transpept-like"/>
</dbReference>
<dbReference type="EMBL" id="JBHSOC010000015">
    <property type="protein sequence ID" value="MFC5641883.1"/>
    <property type="molecule type" value="Genomic_DNA"/>
</dbReference>
<evidence type="ECO:0000259" key="1">
    <source>
        <dbReference type="Pfam" id="PF00144"/>
    </source>
</evidence>
<reference evidence="3" key="1">
    <citation type="journal article" date="2019" name="Int. J. Syst. Evol. Microbiol.">
        <title>The Global Catalogue of Microorganisms (GCM) 10K type strain sequencing project: providing services to taxonomists for standard genome sequencing and annotation.</title>
        <authorList>
            <consortium name="The Broad Institute Genomics Platform"/>
            <consortium name="The Broad Institute Genome Sequencing Center for Infectious Disease"/>
            <person name="Wu L."/>
            <person name="Ma J."/>
        </authorList>
    </citation>
    <scope>NUCLEOTIDE SEQUENCE [LARGE SCALE GENOMIC DNA]</scope>
    <source>
        <strain evidence="3">CGMCC 4.1622</strain>
    </source>
</reference>
<sequence length="275" mass="28845">MQSLSMIEDWPVPNAAAAVVRADGAVLGEHGPQQHLFPLASVTKLLTAYATLVAVEEGVFDLDDPAGPEGSTVRHLLAHTSGLAFDEHKVMAAPGNRRLYSNAGFEVLAAALAEASGIEFGRYAAEAVFEPLGMRSTLINTAHRSPAGAGGLSTVADLALFAAELQAPKLLDPSTVAAATREVAFPGTSGVLPGFGHRRPNDWGLGFEIRGEKAPHWTGTANSPATFGHFGQSGTFLWVDPVAGIACIALTDRDFGPWAAEVWPQLSDAVLNETR</sequence>
<dbReference type="EC" id="3.-.-.-" evidence="2"/>
<gene>
    <name evidence="2" type="ORF">ACFPZF_11030</name>
</gene>
<dbReference type="SUPFAM" id="SSF56601">
    <property type="entry name" value="beta-lactamase/transpeptidase-like"/>
    <property type="match status" value="1"/>
</dbReference>
<comment type="caution">
    <text evidence="2">The sequence shown here is derived from an EMBL/GenBank/DDBJ whole genome shotgun (WGS) entry which is preliminary data.</text>
</comment>
<keyword evidence="3" id="KW-1185">Reference proteome</keyword>
<organism evidence="2 3">
    <name type="scientific">Kitasatospora cinereorecta</name>
    <dbReference type="NCBI Taxonomy" id="285560"/>
    <lineage>
        <taxon>Bacteria</taxon>
        <taxon>Bacillati</taxon>
        <taxon>Actinomycetota</taxon>
        <taxon>Actinomycetes</taxon>
        <taxon>Kitasatosporales</taxon>
        <taxon>Streptomycetaceae</taxon>
        <taxon>Kitasatospora</taxon>
    </lineage>
</organism>
<dbReference type="Pfam" id="PF00144">
    <property type="entry name" value="Beta-lactamase"/>
    <property type="match status" value="1"/>
</dbReference>
<dbReference type="PANTHER" id="PTHR43283">
    <property type="entry name" value="BETA-LACTAMASE-RELATED"/>
    <property type="match status" value="1"/>
</dbReference>
<accession>A0ABW0V8J6</accession>
<dbReference type="InterPro" id="IPR001466">
    <property type="entry name" value="Beta-lactam-related"/>
</dbReference>
<dbReference type="RefSeq" id="WP_346141937.1">
    <property type="nucleotide sequence ID" value="NZ_BAAAUA010000007.1"/>
</dbReference>
<evidence type="ECO:0000313" key="2">
    <source>
        <dbReference type="EMBL" id="MFC5641883.1"/>
    </source>
</evidence>
<protein>
    <submittedName>
        <fullName evidence="2">Serine hydrolase domain-containing protein</fullName>
        <ecNumber evidence="2">3.-.-.-</ecNumber>
    </submittedName>
</protein>
<dbReference type="Gene3D" id="3.40.710.10">
    <property type="entry name" value="DD-peptidase/beta-lactamase superfamily"/>
    <property type="match status" value="1"/>
</dbReference>
<feature type="domain" description="Beta-lactamase-related" evidence="1">
    <location>
        <begin position="14"/>
        <end position="262"/>
    </location>
</feature>